<dbReference type="Proteomes" id="UP000316759">
    <property type="component" value="Unassembled WGS sequence"/>
</dbReference>
<sequence length="30" mass="3378">MPIMIVRENENAKGVGVLDVLSTMDRVMRC</sequence>
<evidence type="ECO:0000313" key="2">
    <source>
        <dbReference type="Proteomes" id="UP000316759"/>
    </source>
</evidence>
<comment type="caution">
    <text evidence="1">The sequence shown here is derived from an EMBL/GenBank/DDBJ whole genome shotgun (WGS) entry which is preliminary data.</text>
</comment>
<dbReference type="AlphaFoldDB" id="A0A504Z2N4"/>
<reference evidence="1 2" key="1">
    <citation type="submission" date="2019-04" db="EMBL/GenBank/DDBJ databases">
        <title>Annotation for the trematode Fasciola gigantica.</title>
        <authorList>
            <person name="Choi Y.-J."/>
        </authorList>
    </citation>
    <scope>NUCLEOTIDE SEQUENCE [LARGE SCALE GENOMIC DNA]</scope>
    <source>
        <strain evidence="1">Uganda_cow_1</strain>
    </source>
</reference>
<dbReference type="EMBL" id="SUNJ01000032">
    <property type="protein sequence ID" value="TPP67934.1"/>
    <property type="molecule type" value="Genomic_DNA"/>
</dbReference>
<evidence type="ECO:0000313" key="1">
    <source>
        <dbReference type="EMBL" id="TPP67934.1"/>
    </source>
</evidence>
<keyword evidence="2" id="KW-1185">Reference proteome</keyword>
<protein>
    <submittedName>
        <fullName evidence="1">Uncharacterized protein</fullName>
    </submittedName>
</protein>
<proteinExistence type="predicted"/>
<name>A0A504Z2N4_FASGI</name>
<gene>
    <name evidence="1" type="ORF">FGIG_05432</name>
</gene>
<organism evidence="1 2">
    <name type="scientific">Fasciola gigantica</name>
    <name type="common">Giant liver fluke</name>
    <dbReference type="NCBI Taxonomy" id="46835"/>
    <lineage>
        <taxon>Eukaryota</taxon>
        <taxon>Metazoa</taxon>
        <taxon>Spiralia</taxon>
        <taxon>Lophotrochozoa</taxon>
        <taxon>Platyhelminthes</taxon>
        <taxon>Trematoda</taxon>
        <taxon>Digenea</taxon>
        <taxon>Plagiorchiida</taxon>
        <taxon>Echinostomata</taxon>
        <taxon>Echinostomatoidea</taxon>
        <taxon>Fasciolidae</taxon>
        <taxon>Fasciola</taxon>
    </lineage>
</organism>
<accession>A0A504Z2N4</accession>